<evidence type="ECO:0000313" key="2">
    <source>
        <dbReference type="Proteomes" id="UP000182142"/>
    </source>
</evidence>
<dbReference type="Proteomes" id="UP000182142">
    <property type="component" value="Unassembled WGS sequence"/>
</dbReference>
<name>A0A1A7W2J1_PLAKH</name>
<proteinExistence type="predicted"/>
<sequence length="76" mass="8902">MKTYSSESKLGYTKYINYANDNNIKQEKHKNPFRHSTNDTFSTTPSTLYCKMYAFVSSNSAEQIFCKNLHRANTYQ</sequence>
<dbReference type="AlphaFoldDB" id="A0A1A7W2J1"/>
<evidence type="ECO:0000313" key="1">
    <source>
        <dbReference type="EMBL" id="SBO28579.1"/>
    </source>
</evidence>
<organism evidence="1 2">
    <name type="scientific">Plasmodium knowlesi (strain H)</name>
    <dbReference type="NCBI Taxonomy" id="5851"/>
    <lineage>
        <taxon>Eukaryota</taxon>
        <taxon>Sar</taxon>
        <taxon>Alveolata</taxon>
        <taxon>Apicomplexa</taxon>
        <taxon>Aconoidasida</taxon>
        <taxon>Haemosporida</taxon>
        <taxon>Plasmodiidae</taxon>
        <taxon>Plasmodium</taxon>
        <taxon>Plasmodium (Plasmodium)</taxon>
    </lineage>
</organism>
<protein>
    <submittedName>
        <fullName evidence="1">Uncharacterized protein</fullName>
    </submittedName>
</protein>
<reference evidence="2" key="1">
    <citation type="submission" date="2016-05" db="EMBL/GenBank/DDBJ databases">
        <authorList>
            <person name="Sharaf H."/>
        </authorList>
    </citation>
    <scope>NUCLEOTIDE SEQUENCE [LARGE SCALE GENOMIC DNA]</scope>
    <source>
        <strain evidence="2">H</strain>
    </source>
</reference>
<gene>
    <name evidence="1" type="ORF">PKNA1_H1_1306750</name>
</gene>
<accession>A0A1A7W2J1</accession>
<dbReference type="EMBL" id="CWHR02000018">
    <property type="protein sequence ID" value="SBO28579.1"/>
    <property type="molecule type" value="Genomic_DNA"/>
</dbReference>